<proteinExistence type="predicted"/>
<evidence type="ECO:0000313" key="2">
    <source>
        <dbReference type="EMBL" id="CAG5088955.1"/>
    </source>
</evidence>
<evidence type="ECO:0000256" key="1">
    <source>
        <dbReference type="SAM" id="MobiDB-lite"/>
    </source>
</evidence>
<feature type="compositionally biased region" description="Basic and acidic residues" evidence="1">
    <location>
        <begin position="96"/>
        <end position="109"/>
    </location>
</feature>
<organism evidence="2 3">
    <name type="scientific">Oikopleura dioica</name>
    <name type="common">Tunicate</name>
    <dbReference type="NCBI Taxonomy" id="34765"/>
    <lineage>
        <taxon>Eukaryota</taxon>
        <taxon>Metazoa</taxon>
        <taxon>Chordata</taxon>
        <taxon>Tunicata</taxon>
        <taxon>Appendicularia</taxon>
        <taxon>Copelata</taxon>
        <taxon>Oikopleuridae</taxon>
        <taxon>Oikopleura</taxon>
    </lineage>
</organism>
<dbReference type="EMBL" id="OU015568">
    <property type="protein sequence ID" value="CAG5088955.1"/>
    <property type="molecule type" value="Genomic_DNA"/>
</dbReference>
<gene>
    <name evidence="2" type="ORF">OKIOD_LOCUS3581</name>
</gene>
<protein>
    <submittedName>
        <fullName evidence="2">Oidioi.mRNA.OKI2018_I69.PAR.g12023.t1.cds</fullName>
    </submittedName>
</protein>
<feature type="region of interest" description="Disordered" evidence="1">
    <location>
        <begin position="41"/>
        <end position="155"/>
    </location>
</feature>
<sequence length="241" mass="27938">MSTHRLVNWAPDNNFKYTDLNRPKKEVYNARFLYHDSAHHGINRYPDRNSYRPTKAPFHTSSSSSFRTTRESRESVLSRKAPPKTQEYRFPNSSKTDIRGFDNDQRRDILMTPKTSETTIPVLDRRPYTDHGPYPSFSIPKSSKPPRRPQTEKVPMPSPLLRASIANTSKMFARSQEGVSNKNFTNEEFSRRSIVDTVRMRNNALERLRSQRRLGQVKPVLLGGRSQGNLRRATKTIPKFT</sequence>
<name>A0ABN7S379_OIKDI</name>
<evidence type="ECO:0000313" key="3">
    <source>
        <dbReference type="Proteomes" id="UP001158576"/>
    </source>
</evidence>
<feature type="compositionally biased region" description="Basic and acidic residues" evidence="1">
    <location>
        <begin position="41"/>
        <end position="50"/>
    </location>
</feature>
<reference evidence="2 3" key="1">
    <citation type="submission" date="2021-04" db="EMBL/GenBank/DDBJ databases">
        <authorList>
            <person name="Bliznina A."/>
        </authorList>
    </citation>
    <scope>NUCLEOTIDE SEQUENCE [LARGE SCALE GENOMIC DNA]</scope>
</reference>
<feature type="compositionally biased region" description="Low complexity" evidence="1">
    <location>
        <begin position="133"/>
        <end position="142"/>
    </location>
</feature>
<dbReference type="Proteomes" id="UP001158576">
    <property type="component" value="Chromosome PAR"/>
</dbReference>
<keyword evidence="3" id="KW-1185">Reference proteome</keyword>
<feature type="compositionally biased region" description="Basic and acidic residues" evidence="1">
    <location>
        <begin position="68"/>
        <end position="77"/>
    </location>
</feature>
<accession>A0ABN7S379</accession>